<comment type="caution">
    <text evidence="5">The sequence shown here is derived from an EMBL/GenBank/DDBJ whole genome shotgun (WGS) entry which is preliminary data.</text>
</comment>
<dbReference type="EMBL" id="JARJJS010000002">
    <property type="protein sequence ID" value="MDF4025669.1"/>
    <property type="molecule type" value="Genomic_DNA"/>
</dbReference>
<dbReference type="PROSITE" id="PS01124">
    <property type="entry name" value="HTH_ARAC_FAMILY_2"/>
    <property type="match status" value="1"/>
</dbReference>
<proteinExistence type="predicted"/>
<dbReference type="InterPro" id="IPR018062">
    <property type="entry name" value="HTH_AraC-typ_CS"/>
</dbReference>
<evidence type="ECO:0000313" key="6">
    <source>
        <dbReference type="Proteomes" id="UP001528850"/>
    </source>
</evidence>
<organism evidence="5 6">
    <name type="scientific">Luteibacter sahnii</name>
    <dbReference type="NCBI Taxonomy" id="3021977"/>
    <lineage>
        <taxon>Bacteria</taxon>
        <taxon>Pseudomonadati</taxon>
        <taxon>Pseudomonadota</taxon>
        <taxon>Gammaproteobacteria</taxon>
        <taxon>Lysobacterales</taxon>
        <taxon>Rhodanobacteraceae</taxon>
        <taxon>Luteibacter</taxon>
    </lineage>
</organism>
<keyword evidence="6" id="KW-1185">Reference proteome</keyword>
<dbReference type="SMART" id="SM00342">
    <property type="entry name" value="HTH_ARAC"/>
    <property type="match status" value="1"/>
</dbReference>
<dbReference type="InterPro" id="IPR010499">
    <property type="entry name" value="AraC_E-bd"/>
</dbReference>
<sequence>MTVVQRAVWYIESHSGEDLSLADVAGATGVSAFHLARLFRAATGWPVARYIRVRRLSEAARQLSEGASDILSLALSSGYGSHEAFTRAFRETFGVPPEDVRQRRHLNGLPLLLPLRVVQESSAPAPALRVETIGPLRLAGIEASYLASDTAGIPSQWQRLHGEGSLDSHRYTYGVCSATDSEGRFTYLAAYGIAHARQARAGHRHLHLAPQRYLVVRHEGHVGSIPRTWHALLDRWLPAAGFTAVEAPDFERYDAAFDPRTGYGGVDICVPIH</sequence>
<keyword evidence="1" id="KW-0805">Transcription regulation</keyword>
<evidence type="ECO:0000256" key="2">
    <source>
        <dbReference type="ARBA" id="ARBA00023125"/>
    </source>
</evidence>
<accession>A0ABT6BC09</accession>
<dbReference type="Gene3D" id="1.10.10.60">
    <property type="entry name" value="Homeodomain-like"/>
    <property type="match status" value="2"/>
</dbReference>
<dbReference type="SUPFAM" id="SSF46689">
    <property type="entry name" value="Homeodomain-like"/>
    <property type="match status" value="2"/>
</dbReference>
<protein>
    <submittedName>
        <fullName evidence="5">AraC family transcriptional regulator</fullName>
    </submittedName>
</protein>
<dbReference type="PROSITE" id="PS00041">
    <property type="entry name" value="HTH_ARAC_FAMILY_1"/>
    <property type="match status" value="1"/>
</dbReference>
<dbReference type="SUPFAM" id="SSF55136">
    <property type="entry name" value="Probable bacterial effector-binding domain"/>
    <property type="match status" value="1"/>
</dbReference>
<keyword evidence="2" id="KW-0238">DNA-binding</keyword>
<evidence type="ECO:0000256" key="3">
    <source>
        <dbReference type="ARBA" id="ARBA00023163"/>
    </source>
</evidence>
<evidence type="ECO:0000256" key="1">
    <source>
        <dbReference type="ARBA" id="ARBA00023015"/>
    </source>
</evidence>
<dbReference type="Pfam" id="PF12833">
    <property type="entry name" value="HTH_18"/>
    <property type="match status" value="1"/>
</dbReference>
<feature type="domain" description="HTH araC/xylS-type" evidence="4">
    <location>
        <begin position="5"/>
        <end position="103"/>
    </location>
</feature>
<dbReference type="PANTHER" id="PTHR47504">
    <property type="entry name" value="RIGHT ORIGIN-BINDING PROTEIN"/>
    <property type="match status" value="1"/>
</dbReference>
<dbReference type="SMART" id="SM00871">
    <property type="entry name" value="AraC_E_bind"/>
    <property type="match status" value="1"/>
</dbReference>
<dbReference type="Pfam" id="PF06445">
    <property type="entry name" value="GyrI-like"/>
    <property type="match status" value="1"/>
</dbReference>
<dbReference type="InterPro" id="IPR009057">
    <property type="entry name" value="Homeodomain-like_sf"/>
</dbReference>
<dbReference type="Gene3D" id="3.20.80.10">
    <property type="entry name" value="Regulatory factor, effector binding domain"/>
    <property type="match status" value="1"/>
</dbReference>
<name>A0ABT6BC09_9GAMM</name>
<dbReference type="InterPro" id="IPR011256">
    <property type="entry name" value="Reg_factor_effector_dom_sf"/>
</dbReference>
<dbReference type="Proteomes" id="UP001528850">
    <property type="component" value="Unassembled WGS sequence"/>
</dbReference>
<gene>
    <name evidence="5" type="ORF">P3W24_11900</name>
</gene>
<evidence type="ECO:0000259" key="4">
    <source>
        <dbReference type="PROSITE" id="PS01124"/>
    </source>
</evidence>
<dbReference type="PANTHER" id="PTHR47504:SF5">
    <property type="entry name" value="RIGHT ORIGIN-BINDING PROTEIN"/>
    <property type="match status" value="1"/>
</dbReference>
<dbReference type="InterPro" id="IPR018060">
    <property type="entry name" value="HTH_AraC"/>
</dbReference>
<reference evidence="5 6" key="1">
    <citation type="journal article" date="2024" name="Curr. Microbiol.">
        <title>Luteibacter sahnii sp. nov., A Novel Yellow-Colored Xanthomonadin Pigment Producing Probiotic Bacterium from Healthy Rice Seed Microbiome.</title>
        <authorList>
            <person name="Jaiswal G."/>
            <person name="Rana R."/>
            <person name="Nayak P.K."/>
            <person name="Chouhan R."/>
            <person name="Gandhi S.G."/>
            <person name="Patel H.K."/>
            <person name="Patil P.B."/>
        </authorList>
    </citation>
    <scope>NUCLEOTIDE SEQUENCE [LARGE SCALE GENOMIC DNA]</scope>
    <source>
        <strain evidence="5 6">PPL201</strain>
    </source>
</reference>
<keyword evidence="3" id="KW-0804">Transcription</keyword>
<dbReference type="InterPro" id="IPR029442">
    <property type="entry name" value="GyrI-like"/>
</dbReference>
<dbReference type="InterPro" id="IPR050959">
    <property type="entry name" value="MarA-like"/>
</dbReference>
<evidence type="ECO:0000313" key="5">
    <source>
        <dbReference type="EMBL" id="MDF4025669.1"/>
    </source>
</evidence>